<protein>
    <submittedName>
        <fullName evidence="1">Uncharacterized protein</fullName>
    </submittedName>
</protein>
<sequence length="35" mass="3850">MLVLAISYDRNVQVVNWSDLGQVAATNVNIDISQC</sequence>
<evidence type="ECO:0000313" key="1">
    <source>
        <dbReference type="EMBL" id="EWC39212.1"/>
    </source>
</evidence>
<organism evidence="1 2">
    <name type="scientific">Stutzerimonas stutzeri KOS6</name>
    <dbReference type="NCBI Taxonomy" id="1218352"/>
    <lineage>
        <taxon>Bacteria</taxon>
        <taxon>Pseudomonadati</taxon>
        <taxon>Pseudomonadota</taxon>
        <taxon>Gammaproteobacteria</taxon>
        <taxon>Pseudomonadales</taxon>
        <taxon>Pseudomonadaceae</taxon>
        <taxon>Stutzerimonas</taxon>
    </lineage>
</organism>
<dbReference type="AlphaFoldDB" id="A0A061JJD3"/>
<evidence type="ECO:0000313" key="2">
    <source>
        <dbReference type="Proteomes" id="UP000026923"/>
    </source>
</evidence>
<dbReference type="Proteomes" id="UP000026923">
    <property type="component" value="Unassembled WGS sequence"/>
</dbReference>
<proteinExistence type="predicted"/>
<comment type="caution">
    <text evidence="1">The sequence shown here is derived from an EMBL/GenBank/DDBJ whole genome shotgun (WGS) entry which is preliminary data.</text>
</comment>
<reference evidence="1 2" key="1">
    <citation type="journal article" date="2013" name="Genome Announc.">
        <title>Draft Genome of the Nitrogen-Fixing Bacterium Pseudomonas stutzeri Strain KOS6 Isolated from Industrial Hydrocarbon Sludge.</title>
        <authorList>
            <person name="Grigoryeva T.V."/>
            <person name="Laikov A.V."/>
            <person name="Naumova R.P."/>
            <person name="Manolov A.I."/>
            <person name="Larin A.K."/>
            <person name="Karpova I.Y."/>
            <person name="Semashko T.A."/>
            <person name="Alexeev D.G."/>
            <person name="Kostryukova E.S."/>
            <person name="Muller R."/>
            <person name="Govorun V.M."/>
        </authorList>
    </citation>
    <scope>NUCLEOTIDE SEQUENCE [LARGE SCALE GENOMIC DNA]</scope>
    <source>
        <strain evidence="1 2">KOS6</strain>
    </source>
</reference>
<dbReference type="EMBL" id="AMCZ02000048">
    <property type="protein sequence ID" value="EWC39212.1"/>
    <property type="molecule type" value="Genomic_DNA"/>
</dbReference>
<accession>A0A061JJD3</accession>
<gene>
    <name evidence="1" type="ORF">B597_021385</name>
</gene>
<name>A0A061JJD3_STUST</name>
<dbReference type="HOGENOM" id="CLU_3366743_0_0_6"/>